<dbReference type="SMART" id="SM00320">
    <property type="entry name" value="WD40"/>
    <property type="match status" value="8"/>
</dbReference>
<feature type="repeat" description="WD" evidence="3">
    <location>
        <begin position="344"/>
        <end position="385"/>
    </location>
</feature>
<feature type="repeat" description="WD" evidence="3">
    <location>
        <begin position="386"/>
        <end position="427"/>
    </location>
</feature>
<dbReference type="Pfam" id="PF00400">
    <property type="entry name" value="WD40"/>
    <property type="match status" value="3"/>
</dbReference>
<keyword evidence="6" id="KW-1185">Reference proteome</keyword>
<feature type="repeat" description="WD" evidence="3">
    <location>
        <begin position="302"/>
        <end position="343"/>
    </location>
</feature>
<dbReference type="PROSITE" id="PS50294">
    <property type="entry name" value="WD_REPEATS_REGION"/>
    <property type="match status" value="5"/>
</dbReference>
<feature type="repeat" description="WD" evidence="3">
    <location>
        <begin position="267"/>
        <end position="296"/>
    </location>
</feature>
<sequence>MQGPFEDKEALADIFTQVKDVDEQIFDVILKIFSKEKVQDCIGYFSDIENHRHLEQSIFQQQEYLKLVDEQQKLHDVRNKINKITNVLKKLKDHQFNNKDFSTEENYKSTLDLINRIKDERQTIQFLKFLVHLTTIVEQFIQCGSNSLCLLVEMKVDLTKKNFENIKIKNTQLIGANFSRCNLNGSHFENVDISGMNLNGAQLFYCKWKNIKINELIFFDCQGEVSNLYVSLLIAVRQHYVVRTRYKNRKRNIQVRQSQGFCISACFSPDGKTLASCSKDKSILLWDLQAGQQVLKFYKMKLEGHRDCICTVSFSPKGDEIASGSNDKKIILCDSKTGQPIRKLVGHNGIVLAICFSPSGSILASGSRDNSICLWNTQTGQQQSQLYCNGGYIQSLCFSPDGTTLASGSSYSILCVWTVKTGKEIFQKDCQIGIIFSIQFSPDGTTLGSGSEDNSVHLWNSKTSEQKLKLLGHSNYVRTVSFSPDSTTLASGSDDYSIRLWNLKTGQEKSKLDGHHDCVLSVCFSHDGKKLASSGIDVSICIWDVQEKFTLDSLQDNMPLACISPDGNTLASGSYDNSIRLWEVKTGQQKAQLDGHTHYVIWEIKNKNLGQKYKISFFNTLCNTSNIMVYPDFNFSSFKRVVYKKPFPFRRIIGVNYNFLPQNLINLKTNINQPLIQIYFNILLVSNIC</sequence>
<keyword evidence="1 3" id="KW-0853">WD repeat</keyword>
<evidence type="ECO:0000256" key="2">
    <source>
        <dbReference type="ARBA" id="ARBA00022737"/>
    </source>
</evidence>
<dbReference type="InterPro" id="IPR001646">
    <property type="entry name" value="5peptide_repeat"/>
</dbReference>
<accession>A0A8S1WE47</accession>
<evidence type="ECO:0000313" key="6">
    <source>
        <dbReference type="Proteomes" id="UP000689195"/>
    </source>
</evidence>
<comment type="caution">
    <text evidence="5">The sequence shown here is derived from an EMBL/GenBank/DDBJ whole genome shotgun (WGS) entry which is preliminary data.</text>
</comment>
<name>A0A8S1WE47_9CILI</name>
<dbReference type="PROSITE" id="PS00678">
    <property type="entry name" value="WD_REPEATS_1"/>
    <property type="match status" value="6"/>
</dbReference>
<feature type="repeat" description="WD" evidence="3">
    <location>
        <begin position="564"/>
        <end position="592"/>
    </location>
</feature>
<evidence type="ECO:0000259" key="4">
    <source>
        <dbReference type="Pfam" id="PF23414"/>
    </source>
</evidence>
<dbReference type="InterPro" id="IPR019775">
    <property type="entry name" value="WD40_repeat_CS"/>
</dbReference>
<dbReference type="Pfam" id="PF23414">
    <property type="entry name" value="Beta-prop_EML_2"/>
    <property type="match status" value="1"/>
</dbReference>
<dbReference type="AlphaFoldDB" id="A0A8S1WE47"/>
<feature type="repeat" description="WD" evidence="3">
    <location>
        <begin position="512"/>
        <end position="553"/>
    </location>
</feature>
<gene>
    <name evidence="5" type="ORF">PPENT_87.1.T0890001</name>
</gene>
<dbReference type="Pfam" id="PF00805">
    <property type="entry name" value="Pentapeptide"/>
    <property type="match status" value="1"/>
</dbReference>
<feature type="repeat" description="WD" evidence="3">
    <location>
        <begin position="435"/>
        <end position="469"/>
    </location>
</feature>
<feature type="domain" description="EML-like second beta-propeller" evidence="4">
    <location>
        <begin position="358"/>
        <end position="510"/>
    </location>
</feature>
<keyword evidence="2" id="KW-0677">Repeat</keyword>
<feature type="repeat" description="WD" evidence="3">
    <location>
        <begin position="470"/>
        <end position="511"/>
    </location>
</feature>
<dbReference type="Proteomes" id="UP000689195">
    <property type="component" value="Unassembled WGS sequence"/>
</dbReference>
<dbReference type="EMBL" id="CAJJDO010000089">
    <property type="protein sequence ID" value="CAD8187301.1"/>
    <property type="molecule type" value="Genomic_DNA"/>
</dbReference>
<dbReference type="PANTHER" id="PTHR19848:SF8">
    <property type="entry name" value="F-BOX AND WD REPEAT DOMAIN CONTAINING 7"/>
    <property type="match status" value="1"/>
</dbReference>
<dbReference type="PANTHER" id="PTHR19848">
    <property type="entry name" value="WD40 REPEAT PROTEIN"/>
    <property type="match status" value="1"/>
</dbReference>
<evidence type="ECO:0000256" key="3">
    <source>
        <dbReference type="PROSITE-ProRule" id="PRU00221"/>
    </source>
</evidence>
<dbReference type="OrthoDB" id="10255630at2759"/>
<reference evidence="5" key="1">
    <citation type="submission" date="2021-01" db="EMBL/GenBank/DDBJ databases">
        <authorList>
            <consortium name="Genoscope - CEA"/>
            <person name="William W."/>
        </authorList>
    </citation>
    <scope>NUCLEOTIDE SEQUENCE</scope>
</reference>
<dbReference type="CDD" id="cd00200">
    <property type="entry name" value="WD40"/>
    <property type="match status" value="1"/>
</dbReference>
<organism evidence="5 6">
    <name type="scientific">Paramecium pentaurelia</name>
    <dbReference type="NCBI Taxonomy" id="43138"/>
    <lineage>
        <taxon>Eukaryota</taxon>
        <taxon>Sar</taxon>
        <taxon>Alveolata</taxon>
        <taxon>Ciliophora</taxon>
        <taxon>Intramacronucleata</taxon>
        <taxon>Oligohymenophorea</taxon>
        <taxon>Peniculida</taxon>
        <taxon>Parameciidae</taxon>
        <taxon>Paramecium</taxon>
    </lineage>
</organism>
<dbReference type="InterPro" id="IPR055442">
    <property type="entry name" value="Beta-prop_EML-like_2nd"/>
</dbReference>
<dbReference type="PROSITE" id="PS50082">
    <property type="entry name" value="WD_REPEATS_2"/>
    <property type="match status" value="8"/>
</dbReference>
<dbReference type="InterPro" id="IPR001680">
    <property type="entry name" value="WD40_rpt"/>
</dbReference>
<evidence type="ECO:0000313" key="5">
    <source>
        <dbReference type="EMBL" id="CAD8187301.1"/>
    </source>
</evidence>
<protein>
    <recommendedName>
        <fullName evidence="4">EML-like second beta-propeller domain-containing protein</fullName>
    </recommendedName>
</protein>
<proteinExistence type="predicted"/>
<evidence type="ECO:0000256" key="1">
    <source>
        <dbReference type="ARBA" id="ARBA00022574"/>
    </source>
</evidence>